<dbReference type="EMBL" id="FXTZ01000020">
    <property type="protein sequence ID" value="SMP35267.1"/>
    <property type="molecule type" value="Genomic_DNA"/>
</dbReference>
<evidence type="ECO:0000313" key="1">
    <source>
        <dbReference type="EMBL" id="SMP35267.1"/>
    </source>
</evidence>
<comment type="caution">
    <text evidence="1">The sequence shown here is derived from an EMBL/GenBank/DDBJ whole genome shotgun (WGS) entry which is preliminary data.</text>
</comment>
<keyword evidence="2" id="KW-1185">Reference proteome</keyword>
<reference evidence="1 2" key="1">
    <citation type="submission" date="2017-05" db="EMBL/GenBank/DDBJ databases">
        <authorList>
            <person name="Varghese N."/>
            <person name="Submissions S."/>
        </authorList>
    </citation>
    <scope>NUCLEOTIDE SEQUENCE [LARGE SCALE GENOMIC DNA]</scope>
    <source>
        <strain evidence="1 2">DSM 28214</strain>
    </source>
</reference>
<gene>
    <name evidence="1" type="ORF">SAMN06264346_12023</name>
</gene>
<organism evidence="1 2">
    <name type="scientific">Chryseobacterium profundimaris</name>
    <dbReference type="NCBI Taxonomy" id="1387275"/>
    <lineage>
        <taxon>Bacteria</taxon>
        <taxon>Pseudomonadati</taxon>
        <taxon>Bacteroidota</taxon>
        <taxon>Flavobacteriia</taxon>
        <taxon>Flavobacteriales</taxon>
        <taxon>Weeksellaceae</taxon>
        <taxon>Chryseobacterium group</taxon>
        <taxon>Chryseobacterium</taxon>
    </lineage>
</organism>
<name>A0ABY1PMV9_9FLAO</name>
<proteinExistence type="predicted"/>
<accession>A0ABY1PMV9</accession>
<dbReference type="Proteomes" id="UP001157960">
    <property type="component" value="Unassembled WGS sequence"/>
</dbReference>
<protein>
    <submittedName>
        <fullName evidence="1">Uncharacterized protein</fullName>
    </submittedName>
</protein>
<evidence type="ECO:0000313" key="2">
    <source>
        <dbReference type="Proteomes" id="UP001157960"/>
    </source>
</evidence>
<dbReference type="RefSeq" id="WP_283423775.1">
    <property type="nucleotide sequence ID" value="NZ_FXTZ01000020.1"/>
</dbReference>
<sequence>MFEIILNHPRIDKKKTLTKFKSVGELIENIFPFSEDYLYVKWRGISIPVSYKYDLSMILEDFVYIVKFLESSENLLSLAFPSNTFDVEWNMRKEYGKIIIQSKWNTVLSHNEKILNENSYLIVDIDTFKSQIFKMLEFIYKIIFYRKDDIDKHLLNEILKNKPNNLII</sequence>